<comment type="caution">
    <text evidence="2">The sequence shown here is derived from an EMBL/GenBank/DDBJ whole genome shotgun (WGS) entry which is preliminary data.</text>
</comment>
<feature type="transmembrane region" description="Helical" evidence="1">
    <location>
        <begin position="210"/>
        <end position="233"/>
    </location>
</feature>
<sequence length="283" mass="32882">MRLLKSILDFYIRSSLHVAVCFVALFMVFHFWNFKKIEISILLLLFCGVLIGYNLIKYAILILKKEHFRFKISILILTSLALIIAVYLVINDNLWTVLMALLASSYSLLYAFPLFKHRNWRQIPIIKLVTVAVSWIILICLLPLQSTYVVFAYAYGCDVAPVVDTVYFLYFIDVLQLFLLIIALCIPFEIKDLKYDSVVLKTLPQLVGTYNSKILGVLICVLYVVIEFIQFGFSTDMNFMITYFILTLTAIAIWFSDKVKSDYYASFFVEAIPVLWLGFYWVF</sequence>
<feature type="transmembrane region" description="Helical" evidence="1">
    <location>
        <begin position="96"/>
        <end position="116"/>
    </location>
</feature>
<keyword evidence="1" id="KW-1133">Transmembrane helix</keyword>
<feature type="transmembrane region" description="Helical" evidence="1">
    <location>
        <begin position="167"/>
        <end position="190"/>
    </location>
</feature>
<gene>
    <name evidence="2" type="ORF">LX97_02208</name>
</gene>
<dbReference type="Proteomes" id="UP000248584">
    <property type="component" value="Unassembled WGS sequence"/>
</dbReference>
<keyword evidence="3" id="KW-1185">Reference proteome</keyword>
<feature type="transmembrane region" description="Helical" evidence="1">
    <location>
        <begin position="263"/>
        <end position="282"/>
    </location>
</feature>
<evidence type="ECO:0000313" key="3">
    <source>
        <dbReference type="Proteomes" id="UP000248584"/>
    </source>
</evidence>
<feature type="transmembrane region" description="Helical" evidence="1">
    <location>
        <begin position="72"/>
        <end position="90"/>
    </location>
</feature>
<feature type="transmembrane region" description="Helical" evidence="1">
    <location>
        <begin position="12"/>
        <end position="33"/>
    </location>
</feature>
<feature type="transmembrane region" description="Helical" evidence="1">
    <location>
        <begin position="128"/>
        <end position="155"/>
    </location>
</feature>
<keyword evidence="1" id="KW-0812">Transmembrane</keyword>
<dbReference type="EMBL" id="QKZR01000003">
    <property type="protein sequence ID" value="PZX39850.1"/>
    <property type="molecule type" value="Genomic_DNA"/>
</dbReference>
<feature type="transmembrane region" description="Helical" evidence="1">
    <location>
        <begin position="239"/>
        <end position="256"/>
    </location>
</feature>
<accession>A0ABX5PXF2</accession>
<evidence type="ECO:0008006" key="4">
    <source>
        <dbReference type="Google" id="ProtNLM"/>
    </source>
</evidence>
<feature type="transmembrane region" description="Helical" evidence="1">
    <location>
        <begin position="39"/>
        <end position="60"/>
    </location>
</feature>
<evidence type="ECO:0000256" key="1">
    <source>
        <dbReference type="SAM" id="Phobius"/>
    </source>
</evidence>
<reference evidence="2 3" key="1">
    <citation type="submission" date="2018-06" db="EMBL/GenBank/DDBJ databases">
        <title>Genomic Encyclopedia of Archaeal and Bacterial Type Strains, Phase II (KMG-II): from individual species to whole genera.</title>
        <authorList>
            <person name="Goeker M."/>
        </authorList>
    </citation>
    <scope>NUCLEOTIDE SEQUENCE [LARGE SCALE GENOMIC DNA]</scope>
    <source>
        <strain evidence="2 3">DSM 17205</strain>
    </source>
</reference>
<name>A0ABX5PXF2_9FLAO</name>
<evidence type="ECO:0000313" key="2">
    <source>
        <dbReference type="EMBL" id="PZX39850.1"/>
    </source>
</evidence>
<proteinExistence type="predicted"/>
<organism evidence="2 3">
    <name type="scientific">Nonlabens dokdonensis</name>
    <dbReference type="NCBI Taxonomy" id="328515"/>
    <lineage>
        <taxon>Bacteria</taxon>
        <taxon>Pseudomonadati</taxon>
        <taxon>Bacteroidota</taxon>
        <taxon>Flavobacteriia</taxon>
        <taxon>Flavobacteriales</taxon>
        <taxon>Flavobacteriaceae</taxon>
        <taxon>Nonlabens</taxon>
    </lineage>
</organism>
<keyword evidence="1" id="KW-0472">Membrane</keyword>
<protein>
    <recommendedName>
        <fullName evidence="4">Prenyltransferase</fullName>
    </recommendedName>
</protein>